<dbReference type="InterPro" id="IPR002524">
    <property type="entry name" value="Cation_efflux"/>
</dbReference>
<evidence type="ECO:0000313" key="10">
    <source>
        <dbReference type="EMBL" id="TCK84810.1"/>
    </source>
</evidence>
<name>A0A4R1M1F6_9SPHI</name>
<dbReference type="EMBL" id="SMGO01000001">
    <property type="protein sequence ID" value="TCK84810.1"/>
    <property type="molecule type" value="Genomic_DNA"/>
</dbReference>
<dbReference type="GO" id="GO:0015086">
    <property type="term" value="F:cadmium ion transmembrane transporter activity"/>
    <property type="evidence" value="ECO:0007669"/>
    <property type="project" value="TreeGrafter"/>
</dbReference>
<dbReference type="InterPro" id="IPR050291">
    <property type="entry name" value="CDF_Transporter"/>
</dbReference>
<dbReference type="SUPFAM" id="SSF161111">
    <property type="entry name" value="Cation efflux protein transmembrane domain-like"/>
    <property type="match status" value="1"/>
</dbReference>
<keyword evidence="3" id="KW-0813">Transport</keyword>
<evidence type="ECO:0000256" key="2">
    <source>
        <dbReference type="ARBA" id="ARBA00008114"/>
    </source>
</evidence>
<dbReference type="Proteomes" id="UP000294616">
    <property type="component" value="Unassembled WGS sequence"/>
</dbReference>
<gene>
    <name evidence="10" type="ORF">C8N28_0104</name>
</gene>
<accession>A0A4R1M1F6</accession>
<feature type="domain" description="Cation efflux protein transmembrane" evidence="8">
    <location>
        <begin position="9"/>
        <end position="202"/>
    </location>
</feature>
<dbReference type="GO" id="GO:0015093">
    <property type="term" value="F:ferrous iron transmembrane transporter activity"/>
    <property type="evidence" value="ECO:0007669"/>
    <property type="project" value="TreeGrafter"/>
</dbReference>
<dbReference type="OrthoDB" id="9806522at2"/>
<sequence>MNNQRNLILLSLVTGIVLMLAKFLAYFITNSNAIFTDALESIVNVAASSFAFYSIYLSSVPRDENHPYGHGKIEFFSVFVEGGLIFLAGSFIIVKAVYNIFYPSDLENILEGIGIIAITGIVNYALGAFLLKKSKKLDSLTLMADGKHLITDAYSTLGLLLGLLLLYFTGIRFIDTLLSLVLGVFIIYNGYKLLRKSVGGLMDESDAKIVEDVVEILQLNRKDAWIDVHNLRVQRYGTELHLDCHVTLPNYFDLNQVHSEVSEIDRLINENVTLKTEFFIHADPCLPKCCHYCSVQNCPIRSEPKTIDIDWSKELLVKNRKHFEYTKPN</sequence>
<dbReference type="InterPro" id="IPR058533">
    <property type="entry name" value="Cation_efflux_TM"/>
</dbReference>
<keyword evidence="11" id="KW-1185">Reference proteome</keyword>
<dbReference type="NCBIfam" id="TIGR01297">
    <property type="entry name" value="CDF"/>
    <property type="match status" value="1"/>
</dbReference>
<feature type="domain" description="Cation efflux protein cytoplasmic" evidence="9">
    <location>
        <begin position="213"/>
        <end position="285"/>
    </location>
</feature>
<dbReference type="RefSeq" id="WP_132220473.1">
    <property type="nucleotide sequence ID" value="NZ_SMGO01000001.1"/>
</dbReference>
<organism evidence="10 11">
    <name type="scientific">Albibacterium bauzanense</name>
    <dbReference type="NCBI Taxonomy" id="653929"/>
    <lineage>
        <taxon>Bacteria</taxon>
        <taxon>Pseudomonadati</taxon>
        <taxon>Bacteroidota</taxon>
        <taxon>Sphingobacteriia</taxon>
        <taxon>Sphingobacteriales</taxon>
        <taxon>Sphingobacteriaceae</taxon>
        <taxon>Albibacterium</taxon>
    </lineage>
</organism>
<protein>
    <submittedName>
        <fullName evidence="10">Cation diffusion facilitator family transporter</fullName>
    </submittedName>
</protein>
<comment type="similarity">
    <text evidence="2">Belongs to the cation diffusion facilitator (CDF) transporter (TC 2.A.4) family.</text>
</comment>
<dbReference type="InterPro" id="IPR027469">
    <property type="entry name" value="Cation_efflux_TMD_sf"/>
</dbReference>
<feature type="transmembrane region" description="Helical" evidence="7">
    <location>
        <begin position="152"/>
        <end position="171"/>
    </location>
</feature>
<comment type="subcellular location">
    <subcellularLocation>
        <location evidence="1">Membrane</location>
        <topology evidence="1">Multi-pass membrane protein</topology>
    </subcellularLocation>
</comment>
<dbReference type="Pfam" id="PF16916">
    <property type="entry name" value="ZT_dimer"/>
    <property type="match status" value="1"/>
</dbReference>
<keyword evidence="6 7" id="KW-0472">Membrane</keyword>
<dbReference type="PANTHER" id="PTHR43840:SF15">
    <property type="entry name" value="MITOCHONDRIAL METAL TRANSPORTER 1-RELATED"/>
    <property type="match status" value="1"/>
</dbReference>
<evidence type="ECO:0000256" key="4">
    <source>
        <dbReference type="ARBA" id="ARBA00022692"/>
    </source>
</evidence>
<proteinExistence type="inferred from homology"/>
<evidence type="ECO:0000256" key="7">
    <source>
        <dbReference type="SAM" id="Phobius"/>
    </source>
</evidence>
<dbReference type="AlphaFoldDB" id="A0A4R1M1F6"/>
<keyword evidence="5 7" id="KW-1133">Transmembrane helix</keyword>
<evidence type="ECO:0000256" key="5">
    <source>
        <dbReference type="ARBA" id="ARBA00022989"/>
    </source>
</evidence>
<evidence type="ECO:0000313" key="11">
    <source>
        <dbReference type="Proteomes" id="UP000294616"/>
    </source>
</evidence>
<feature type="transmembrane region" description="Helical" evidence="7">
    <location>
        <begin position="113"/>
        <end position="131"/>
    </location>
</feature>
<feature type="transmembrane region" description="Helical" evidence="7">
    <location>
        <begin position="34"/>
        <end position="57"/>
    </location>
</feature>
<dbReference type="Pfam" id="PF01545">
    <property type="entry name" value="Cation_efflux"/>
    <property type="match status" value="1"/>
</dbReference>
<reference evidence="10 11" key="1">
    <citation type="submission" date="2019-03" db="EMBL/GenBank/DDBJ databases">
        <title>Genomic Encyclopedia of Archaeal and Bacterial Type Strains, Phase II (KMG-II): from individual species to whole genera.</title>
        <authorList>
            <person name="Goeker M."/>
        </authorList>
    </citation>
    <scope>NUCLEOTIDE SEQUENCE [LARGE SCALE GENOMIC DNA]</scope>
    <source>
        <strain evidence="10 11">DSM 22554</strain>
    </source>
</reference>
<dbReference type="Gene3D" id="1.20.1510.10">
    <property type="entry name" value="Cation efflux protein transmembrane domain"/>
    <property type="match status" value="1"/>
</dbReference>
<dbReference type="PANTHER" id="PTHR43840">
    <property type="entry name" value="MITOCHONDRIAL METAL TRANSPORTER 1-RELATED"/>
    <property type="match status" value="1"/>
</dbReference>
<comment type="caution">
    <text evidence="10">The sequence shown here is derived from an EMBL/GenBank/DDBJ whole genome shotgun (WGS) entry which is preliminary data.</text>
</comment>
<dbReference type="Gene3D" id="3.30.70.1350">
    <property type="entry name" value="Cation efflux protein, cytoplasmic domain"/>
    <property type="match status" value="1"/>
</dbReference>
<feature type="transmembrane region" description="Helical" evidence="7">
    <location>
        <begin position="78"/>
        <end position="101"/>
    </location>
</feature>
<evidence type="ECO:0000256" key="3">
    <source>
        <dbReference type="ARBA" id="ARBA00022448"/>
    </source>
</evidence>
<evidence type="ECO:0000259" key="9">
    <source>
        <dbReference type="Pfam" id="PF16916"/>
    </source>
</evidence>
<evidence type="ECO:0000256" key="1">
    <source>
        <dbReference type="ARBA" id="ARBA00004141"/>
    </source>
</evidence>
<dbReference type="SUPFAM" id="SSF160240">
    <property type="entry name" value="Cation efflux protein cytoplasmic domain-like"/>
    <property type="match status" value="1"/>
</dbReference>
<evidence type="ECO:0000256" key="6">
    <source>
        <dbReference type="ARBA" id="ARBA00023136"/>
    </source>
</evidence>
<dbReference type="GO" id="GO:0015341">
    <property type="term" value="F:zinc efflux antiporter activity"/>
    <property type="evidence" value="ECO:0007669"/>
    <property type="project" value="TreeGrafter"/>
</dbReference>
<feature type="transmembrane region" description="Helical" evidence="7">
    <location>
        <begin position="7"/>
        <end position="28"/>
    </location>
</feature>
<dbReference type="InterPro" id="IPR027470">
    <property type="entry name" value="Cation_efflux_CTD"/>
</dbReference>
<dbReference type="GO" id="GO:0005886">
    <property type="term" value="C:plasma membrane"/>
    <property type="evidence" value="ECO:0007669"/>
    <property type="project" value="TreeGrafter"/>
</dbReference>
<keyword evidence="4 7" id="KW-0812">Transmembrane</keyword>
<dbReference type="InterPro" id="IPR036837">
    <property type="entry name" value="Cation_efflux_CTD_sf"/>
</dbReference>
<evidence type="ECO:0000259" key="8">
    <source>
        <dbReference type="Pfam" id="PF01545"/>
    </source>
</evidence>
<dbReference type="GO" id="GO:0006882">
    <property type="term" value="P:intracellular zinc ion homeostasis"/>
    <property type="evidence" value="ECO:0007669"/>
    <property type="project" value="TreeGrafter"/>
</dbReference>